<dbReference type="InterPro" id="IPR011057">
    <property type="entry name" value="Mss4-like_sf"/>
</dbReference>
<dbReference type="EMBL" id="CAKKNE010000005">
    <property type="protein sequence ID" value="CAH0377150.1"/>
    <property type="molecule type" value="Genomic_DNA"/>
</dbReference>
<proteinExistence type="predicted"/>
<reference evidence="2" key="1">
    <citation type="submission" date="2021-01" db="EMBL/GenBank/DDBJ databases">
        <authorList>
            <person name="Corre E."/>
            <person name="Pelletier E."/>
            <person name="Niang G."/>
            <person name="Scheremetjew M."/>
            <person name="Finn R."/>
            <person name="Kale V."/>
            <person name="Holt S."/>
            <person name="Cochrane G."/>
            <person name="Meng A."/>
            <person name="Brown T."/>
            <person name="Cohen L."/>
        </authorList>
    </citation>
    <scope>NUCLEOTIDE SEQUENCE</scope>
    <source>
        <strain evidence="2">CCMP1756</strain>
    </source>
</reference>
<sequence length="354" mass="38032">GSLLTRQAGAAASALGASRAKKPRGRAQLLSLVLSNKKRARLSPQRQSTGHCSPNTLQRAHRLSEAMRPNTLCALTALVATHAIAAFAARPPSALDECSGPVQPALNYGISRRTTPRGVPAPIDINESLAEAVCCDTRALPFAEPQFLYKQPDVGLFRHVTKTTTFYDSVCGLPLFRAPVNRTLSDFKADTDEHGWPSFRAAEVFTENVRVAGGLVTSACGTHLGTYLPDDKGPRWCIDLACVAGHRALNATLSTDKCGGKDAKSYVTPLDTCYSPPALFQNDSQWGSYDVRDSLTPLTRRLRRAFYDTKDGSCGAETDHFDIPLDQCVGPFGTPRPWGEFRVVGSAAAASVVA</sequence>
<accession>A0A7S4ECT5</accession>
<dbReference type="Proteomes" id="UP000789595">
    <property type="component" value="Unassembled WGS sequence"/>
</dbReference>
<dbReference type="AlphaFoldDB" id="A0A7S4ECT5"/>
<dbReference type="SUPFAM" id="SSF51316">
    <property type="entry name" value="Mss4-like"/>
    <property type="match status" value="1"/>
</dbReference>
<feature type="region of interest" description="Disordered" evidence="1">
    <location>
        <begin position="1"/>
        <end position="20"/>
    </location>
</feature>
<protein>
    <submittedName>
        <fullName evidence="2">Uncharacterized protein</fullName>
    </submittedName>
</protein>
<evidence type="ECO:0000313" key="2">
    <source>
        <dbReference type="EMBL" id="CAE0704173.1"/>
    </source>
</evidence>
<dbReference type="Gene3D" id="2.170.150.20">
    <property type="entry name" value="Peptide methionine sulfoxide reductase"/>
    <property type="match status" value="1"/>
</dbReference>
<evidence type="ECO:0000313" key="3">
    <source>
        <dbReference type="EMBL" id="CAH0377150.1"/>
    </source>
</evidence>
<gene>
    <name evidence="2" type="ORF">PCAL00307_LOCUS19621</name>
    <name evidence="3" type="ORF">PECAL_5P17240</name>
</gene>
<name>A0A7S4ECT5_9STRA</name>
<evidence type="ECO:0000256" key="1">
    <source>
        <dbReference type="SAM" id="MobiDB-lite"/>
    </source>
</evidence>
<feature type="non-terminal residue" evidence="2">
    <location>
        <position position="354"/>
    </location>
</feature>
<feature type="non-terminal residue" evidence="2">
    <location>
        <position position="1"/>
    </location>
</feature>
<dbReference type="OrthoDB" id="186162at2759"/>
<keyword evidence="4" id="KW-1185">Reference proteome</keyword>
<reference evidence="3" key="2">
    <citation type="submission" date="2021-11" db="EMBL/GenBank/DDBJ databases">
        <authorList>
            <consortium name="Genoscope - CEA"/>
            <person name="William W."/>
        </authorList>
    </citation>
    <scope>NUCLEOTIDE SEQUENCE</scope>
</reference>
<evidence type="ECO:0000313" key="4">
    <source>
        <dbReference type="Proteomes" id="UP000789595"/>
    </source>
</evidence>
<dbReference type="EMBL" id="HBIW01022755">
    <property type="protein sequence ID" value="CAE0704173.1"/>
    <property type="molecule type" value="Transcribed_RNA"/>
</dbReference>
<organism evidence="2">
    <name type="scientific">Pelagomonas calceolata</name>
    <dbReference type="NCBI Taxonomy" id="35677"/>
    <lineage>
        <taxon>Eukaryota</taxon>
        <taxon>Sar</taxon>
        <taxon>Stramenopiles</taxon>
        <taxon>Ochrophyta</taxon>
        <taxon>Pelagophyceae</taxon>
        <taxon>Pelagomonadales</taxon>
        <taxon>Pelagomonadaceae</taxon>
        <taxon>Pelagomonas</taxon>
    </lineage>
</organism>
<feature type="compositionally biased region" description="Low complexity" evidence="1">
    <location>
        <begin position="8"/>
        <end position="18"/>
    </location>
</feature>